<gene>
    <name evidence="2" type="ORF">HMPREF1536_01604</name>
</gene>
<evidence type="ECO:0000259" key="1">
    <source>
        <dbReference type="Pfam" id="PF13201"/>
    </source>
</evidence>
<dbReference type="Proteomes" id="UP000033035">
    <property type="component" value="Unassembled WGS sequence"/>
</dbReference>
<evidence type="ECO:0000313" key="3">
    <source>
        <dbReference type="Proteomes" id="UP000033035"/>
    </source>
</evidence>
<dbReference type="InterPro" id="IPR038653">
    <property type="entry name" value="Put_CMD_sf"/>
</dbReference>
<dbReference type="EMBL" id="AQHW01000009">
    <property type="protein sequence ID" value="KKB58725.1"/>
    <property type="molecule type" value="Genomic_DNA"/>
</dbReference>
<protein>
    <recommendedName>
        <fullName evidence="1">Putative carbohydrate metabolism domain-containing protein</fullName>
    </recommendedName>
</protein>
<dbReference type="HOGENOM" id="CLU_023285_0_0_10"/>
<accession>A0A0F5JMC4</accession>
<name>A0A0F5JMC4_9BACT</name>
<dbReference type="PATRIC" id="fig|1203610.3.peg.1643"/>
<reference evidence="2 3" key="1">
    <citation type="submission" date="2013-04" db="EMBL/GenBank/DDBJ databases">
        <title>The Genome Sequence of Parabacteroides gordonii DSM 23371.</title>
        <authorList>
            <consortium name="The Broad Institute Genomics Platform"/>
            <person name="Earl A."/>
            <person name="Ward D."/>
            <person name="Feldgarden M."/>
            <person name="Gevers D."/>
            <person name="Martens E."/>
            <person name="Sakamoto M."/>
            <person name="Benno Y."/>
            <person name="Suzuki N."/>
            <person name="Matsunaga N."/>
            <person name="Koshihara K."/>
            <person name="Seki M."/>
            <person name="Komiya H."/>
            <person name="Walker B."/>
            <person name="Young S."/>
            <person name="Zeng Q."/>
            <person name="Gargeya S."/>
            <person name="Fitzgerald M."/>
            <person name="Haas B."/>
            <person name="Abouelleil A."/>
            <person name="Allen A.W."/>
            <person name="Alvarado L."/>
            <person name="Arachchi H.M."/>
            <person name="Berlin A.M."/>
            <person name="Chapman S.B."/>
            <person name="Gainer-Dewar J."/>
            <person name="Goldberg J."/>
            <person name="Griggs A."/>
            <person name="Gujja S."/>
            <person name="Hansen M."/>
            <person name="Howarth C."/>
            <person name="Imamovic A."/>
            <person name="Ireland A."/>
            <person name="Larimer J."/>
            <person name="McCowan C."/>
            <person name="Murphy C."/>
            <person name="Pearson M."/>
            <person name="Poon T.W."/>
            <person name="Priest M."/>
            <person name="Roberts A."/>
            <person name="Saif S."/>
            <person name="Shea T."/>
            <person name="Sisk P."/>
            <person name="Sykes S."/>
            <person name="Wortman J."/>
            <person name="Nusbaum C."/>
            <person name="Birren B."/>
        </authorList>
    </citation>
    <scope>NUCLEOTIDE SEQUENCE [LARGE SCALE GENOMIC DNA]</scope>
    <source>
        <strain evidence="2 3">MS-1</strain>
    </source>
</reference>
<organism evidence="2 3">
    <name type="scientific">Parabacteroides gordonii MS-1 = DSM 23371</name>
    <dbReference type="NCBI Taxonomy" id="1203610"/>
    <lineage>
        <taxon>Bacteria</taxon>
        <taxon>Pseudomonadati</taxon>
        <taxon>Bacteroidota</taxon>
        <taxon>Bacteroidia</taxon>
        <taxon>Bacteroidales</taxon>
        <taxon>Tannerellaceae</taxon>
        <taxon>Parabacteroides</taxon>
    </lineage>
</organism>
<dbReference type="Gene3D" id="2.60.120.890">
    <property type="entry name" value="BT2081, beta-jelly-roll domain"/>
    <property type="match status" value="1"/>
</dbReference>
<sequence length="749" mass="82390">MDYKKIIGYTLCLLMAFCLSCKDETEGIPTGMLYLNVEEDASLQTRATSEVTYESLRVAIIKGEEDTLKVYNDYLEEVKGERLILPIGTYTVAVTSNHDGTAAWESPFYQGQETVEVKQGEITNAKVTCTIHNTKVSVDASQLKDYFTDYQTEVSNSSGSLIYTRDEYRAGYFAPEKLAVKLKLVNRDGNEFVIKRVYPNIEPKYHYTFKFEIDNQGPGDTNAGIDFDITIDEEHKEITCPIFIRKEDLTQKGEPSLLLRGFKDEGIFQQPEIVDGVEPPAAGTVGLVYRIGKKNSVQSFKVTTNSPVFSAAGLAEFEMTDETVAMQAARLGFPRLPGVAGKEEELYLNYELDLSGILPYLKTVDRKPTVHAFTVTLLDNINQETSIDFSFKIMPDVDAYVEEPVKWTHFAVLKGVCLDESSYFMLKAAEGEPKKVDVVQRDAEGNLSALVVGLTPGTDYSYWIESADNSAMKCEPTGFSLAKPLEVPGLNMDDWGTRSGQGAIGGNVSYPCLNGVNSSGGVYWESGNRGAASGGEVLLQGESTDVKQGKAAKLTSRWAGAIGIGAFSAGSLFSGSVQDVSTAGAKLKYGQLHNGYPTALQGWYKYHPGKINWVDNKETSTNETDEAIIYAALTTKQYILESLRTNIGGVITFDPTDGGVIAYGEMRTQQEVTTYEQFNIPLVYARLPKAEEKVYLIIMAASSSKGEFFKGSTDSWLLLDEFELLYDYNDSAVPASVVGNMVSVNINDK</sequence>
<feature type="domain" description="Putative carbohydrate metabolism" evidence="1">
    <location>
        <begin position="521"/>
        <end position="724"/>
    </location>
</feature>
<dbReference type="STRING" id="1203610.HMPREF1536_01604"/>
<comment type="caution">
    <text evidence="2">The sequence shown here is derived from an EMBL/GenBank/DDBJ whole genome shotgun (WGS) entry which is preliminary data.</text>
</comment>
<dbReference type="Pfam" id="PF14900">
    <property type="entry name" value="DUF4493"/>
    <property type="match status" value="1"/>
</dbReference>
<dbReference type="Pfam" id="PF13201">
    <property type="entry name" value="PCMD"/>
    <property type="match status" value="1"/>
</dbReference>
<dbReference type="InterPro" id="IPR027840">
    <property type="entry name" value="DUF4493"/>
</dbReference>
<proteinExistence type="predicted"/>
<evidence type="ECO:0000313" key="2">
    <source>
        <dbReference type="EMBL" id="KKB58725.1"/>
    </source>
</evidence>
<keyword evidence="3" id="KW-1185">Reference proteome</keyword>
<dbReference type="InterPro" id="IPR025112">
    <property type="entry name" value="PCMD"/>
</dbReference>
<dbReference type="AlphaFoldDB" id="A0A0F5JMC4"/>